<evidence type="ECO:0000313" key="7">
    <source>
        <dbReference type="EMBL" id="MCU7380922.1"/>
    </source>
</evidence>
<dbReference type="GO" id="GO:0022857">
    <property type="term" value="F:transmembrane transporter activity"/>
    <property type="evidence" value="ECO:0007669"/>
    <property type="project" value="InterPro"/>
</dbReference>
<name>A0A9J6QZP3_9FIRM</name>
<dbReference type="GO" id="GO:0005886">
    <property type="term" value="C:plasma membrane"/>
    <property type="evidence" value="ECO:0007669"/>
    <property type="project" value="UniProtKB-SubCell"/>
</dbReference>
<gene>
    <name evidence="7" type="ORF">OBO34_21645</name>
</gene>
<dbReference type="EMBL" id="JAOSHN010000016">
    <property type="protein sequence ID" value="MCU7380922.1"/>
    <property type="molecule type" value="Genomic_DNA"/>
</dbReference>
<comment type="subcellular location">
    <subcellularLocation>
        <location evidence="1">Cell membrane</location>
        <topology evidence="1">Multi-pass membrane protein</topology>
    </subcellularLocation>
</comment>
<dbReference type="Pfam" id="PF02653">
    <property type="entry name" value="BPD_transp_2"/>
    <property type="match status" value="1"/>
</dbReference>
<protein>
    <submittedName>
        <fullName evidence="7">ABC transporter permease</fullName>
    </submittedName>
</protein>
<evidence type="ECO:0000313" key="8">
    <source>
        <dbReference type="Proteomes" id="UP001065549"/>
    </source>
</evidence>
<keyword evidence="5 6" id="KW-0472">Membrane</keyword>
<dbReference type="RefSeq" id="WP_253021298.1">
    <property type="nucleotide sequence ID" value="NZ_JAOSHN010000016.1"/>
</dbReference>
<accession>A0A9J6QZP3</accession>
<feature type="transmembrane region" description="Helical" evidence="6">
    <location>
        <begin position="289"/>
        <end position="305"/>
    </location>
</feature>
<keyword evidence="2" id="KW-1003">Cell membrane</keyword>
<proteinExistence type="predicted"/>
<evidence type="ECO:0000256" key="2">
    <source>
        <dbReference type="ARBA" id="ARBA00022475"/>
    </source>
</evidence>
<evidence type="ECO:0000256" key="3">
    <source>
        <dbReference type="ARBA" id="ARBA00022692"/>
    </source>
</evidence>
<dbReference type="CDD" id="cd06579">
    <property type="entry name" value="TM_PBP1_transp_AraH_like"/>
    <property type="match status" value="1"/>
</dbReference>
<dbReference type="PANTHER" id="PTHR32196:SF72">
    <property type="entry name" value="RIBOSE IMPORT PERMEASE PROTEIN RBSC"/>
    <property type="match status" value="1"/>
</dbReference>
<evidence type="ECO:0000256" key="6">
    <source>
        <dbReference type="SAM" id="Phobius"/>
    </source>
</evidence>
<sequence>MQKKMRNNSYKLLLLLVLAVMVAVLSVISPYFFSWKNCLNILNQSAIQMILSIGMTFVICSAGIDLSIGALMAFSAVIMSFCLKAGAPSGLSILAGVAAAGVVGLFNGAIVARARVNSFIVTLSMMSILRGGTVLLTDGRPIYGFEASFTFWGSSTILGVGMPVILALTLTAAAWILLERTRFGNYCLFLGSNEKALHRSGINTDKYKMLIFGLSGICAGMAGFIMTARLNSADPLAGSGYEMYAIAAVILGGTLMQGGKGSIGGTVLGCLILNVMKNGLTMLAISSNYQQLLTGLIVLVSVIISEKNRRKKEAAG</sequence>
<dbReference type="AlphaFoldDB" id="A0A9J6QZP3"/>
<reference evidence="7" key="1">
    <citation type="submission" date="2022-09" db="EMBL/GenBank/DDBJ databases">
        <title>Culturomic study of gut microbiota in children with autism spectrum disorder.</title>
        <authorList>
            <person name="Efimov B.A."/>
            <person name="Chaplin A.V."/>
            <person name="Sokolova S.R."/>
            <person name="Pikina A.P."/>
            <person name="Korzhanova M."/>
            <person name="Belova V."/>
            <person name="Korostin D."/>
        </authorList>
    </citation>
    <scope>NUCLEOTIDE SEQUENCE</scope>
    <source>
        <strain evidence="7">ASD5510</strain>
    </source>
</reference>
<keyword evidence="4 6" id="KW-1133">Transmembrane helix</keyword>
<evidence type="ECO:0000256" key="1">
    <source>
        <dbReference type="ARBA" id="ARBA00004651"/>
    </source>
</evidence>
<keyword evidence="8" id="KW-1185">Reference proteome</keyword>
<dbReference type="InterPro" id="IPR001851">
    <property type="entry name" value="ABC_transp_permease"/>
</dbReference>
<dbReference type="PANTHER" id="PTHR32196">
    <property type="entry name" value="ABC TRANSPORTER PERMEASE PROTEIN YPHD-RELATED-RELATED"/>
    <property type="match status" value="1"/>
</dbReference>
<comment type="caution">
    <text evidence="7">The sequence shown here is derived from an EMBL/GenBank/DDBJ whole genome shotgun (WGS) entry which is preliminary data.</text>
</comment>
<feature type="transmembrane region" description="Helical" evidence="6">
    <location>
        <begin position="209"/>
        <end position="230"/>
    </location>
</feature>
<evidence type="ECO:0000256" key="5">
    <source>
        <dbReference type="ARBA" id="ARBA00023136"/>
    </source>
</evidence>
<keyword evidence="3 6" id="KW-0812">Transmembrane</keyword>
<evidence type="ECO:0000256" key="4">
    <source>
        <dbReference type="ARBA" id="ARBA00022989"/>
    </source>
</evidence>
<organism evidence="7 8">
    <name type="scientific">Hominibacterium faecale</name>
    <dbReference type="NCBI Taxonomy" id="2839743"/>
    <lineage>
        <taxon>Bacteria</taxon>
        <taxon>Bacillati</taxon>
        <taxon>Bacillota</taxon>
        <taxon>Clostridia</taxon>
        <taxon>Peptostreptococcales</taxon>
        <taxon>Anaerovoracaceae</taxon>
        <taxon>Hominibacterium</taxon>
    </lineage>
</organism>
<dbReference type="Proteomes" id="UP001065549">
    <property type="component" value="Unassembled WGS sequence"/>
</dbReference>
<feature type="transmembrane region" description="Helical" evidence="6">
    <location>
        <begin position="93"/>
        <end position="112"/>
    </location>
</feature>
<feature type="transmembrane region" description="Helical" evidence="6">
    <location>
        <begin position="157"/>
        <end position="178"/>
    </location>
</feature>
<feature type="transmembrane region" description="Helical" evidence="6">
    <location>
        <begin position="12"/>
        <end position="33"/>
    </location>
</feature>